<dbReference type="GO" id="GO:0034451">
    <property type="term" value="C:centriolar satellite"/>
    <property type="evidence" value="ECO:0007669"/>
    <property type="project" value="TreeGrafter"/>
</dbReference>
<dbReference type="AlphaFoldDB" id="A0A8C0HJK1"/>
<dbReference type="PANTHER" id="PTHR22367:SF2">
    <property type="entry name" value="COILED-COIL DOMAIN-CONTAINING PROTEIN 14"/>
    <property type="match status" value="1"/>
</dbReference>
<feature type="compositionally biased region" description="Basic and acidic residues" evidence="2">
    <location>
        <begin position="188"/>
        <end position="200"/>
    </location>
</feature>
<keyword evidence="1" id="KW-0175">Coiled coil</keyword>
<accession>A0A8C0HJK1</accession>
<organism evidence="3 4">
    <name type="scientific">Buteo japonicus</name>
    <dbReference type="NCBI Taxonomy" id="224669"/>
    <lineage>
        <taxon>Eukaryota</taxon>
        <taxon>Metazoa</taxon>
        <taxon>Chordata</taxon>
        <taxon>Craniata</taxon>
        <taxon>Vertebrata</taxon>
        <taxon>Euteleostomi</taxon>
        <taxon>Archelosauria</taxon>
        <taxon>Archosauria</taxon>
        <taxon>Dinosauria</taxon>
        <taxon>Saurischia</taxon>
        <taxon>Theropoda</taxon>
        <taxon>Coelurosauria</taxon>
        <taxon>Aves</taxon>
        <taxon>Neognathae</taxon>
        <taxon>Neoaves</taxon>
        <taxon>Telluraves</taxon>
        <taxon>Accipitrimorphae</taxon>
        <taxon>Accipitriformes</taxon>
        <taxon>Accipitridae</taxon>
        <taxon>Accipitrinae</taxon>
        <taxon>Buteo</taxon>
    </lineage>
</organism>
<name>A0A8C0HJK1_9AVES</name>
<dbReference type="Ensembl" id="ENSBJAT00000010328.1">
    <property type="protein sequence ID" value="ENSBJAP00000010037.1"/>
    <property type="gene ID" value="ENSBJAG00000006872.1"/>
</dbReference>
<reference evidence="3" key="1">
    <citation type="submission" date="2025-08" db="UniProtKB">
        <authorList>
            <consortium name="Ensembl"/>
        </authorList>
    </citation>
    <scope>IDENTIFICATION</scope>
</reference>
<dbReference type="Proteomes" id="UP000694555">
    <property type="component" value="Unplaced"/>
</dbReference>
<evidence type="ECO:0000313" key="4">
    <source>
        <dbReference type="Proteomes" id="UP000694555"/>
    </source>
</evidence>
<feature type="coiled-coil region" evidence="1">
    <location>
        <begin position="357"/>
        <end position="430"/>
    </location>
</feature>
<feature type="coiled-coil region" evidence="1">
    <location>
        <begin position="705"/>
        <end position="732"/>
    </location>
</feature>
<feature type="region of interest" description="Disordered" evidence="2">
    <location>
        <begin position="170"/>
        <end position="207"/>
    </location>
</feature>
<dbReference type="InterPro" id="IPR029343">
    <property type="entry name" value="CCDC14"/>
</dbReference>
<keyword evidence="4" id="KW-1185">Reference proteome</keyword>
<reference evidence="3" key="2">
    <citation type="submission" date="2025-09" db="UniProtKB">
        <authorList>
            <consortium name="Ensembl"/>
        </authorList>
    </citation>
    <scope>IDENTIFICATION</scope>
</reference>
<evidence type="ECO:0000256" key="2">
    <source>
        <dbReference type="SAM" id="MobiDB-lite"/>
    </source>
</evidence>
<feature type="coiled-coil region" evidence="1">
    <location>
        <begin position="297"/>
        <end position="324"/>
    </location>
</feature>
<dbReference type="PANTHER" id="PTHR22367">
    <property type="entry name" value="COILED-COIL DOMAIN-CONTAINING PROTEIN 14"/>
    <property type="match status" value="1"/>
</dbReference>
<dbReference type="GO" id="GO:0071539">
    <property type="term" value="P:protein localization to centrosome"/>
    <property type="evidence" value="ECO:0007669"/>
    <property type="project" value="TreeGrafter"/>
</dbReference>
<proteinExistence type="predicted"/>
<evidence type="ECO:0000313" key="3">
    <source>
        <dbReference type="Ensembl" id="ENSBJAP00000010037.1"/>
    </source>
</evidence>
<evidence type="ECO:0000256" key="1">
    <source>
        <dbReference type="SAM" id="Coils"/>
    </source>
</evidence>
<protein>
    <submittedName>
        <fullName evidence="3">Coiled-coil domain containing 14</fullName>
    </submittedName>
</protein>
<dbReference type="Pfam" id="PF15254">
    <property type="entry name" value="CCDC14"/>
    <property type="match status" value="2"/>
</dbReference>
<sequence length="733" mass="81663">AAQNQMVQPIHVPCNQHSPVMHQKLCEHVQTQMSLITGQPPQNSNEIPTVTPFPTSNHGCQNVTAFNYRLPTSTSALSLQHSMGGPVVCPVVSAASTTAAQIQSATALPNVIPCMASGASSNSTVPTFIPSSSGREMTPNHEQQIKEADLIRCIQAHLALLKSHEIMNGRTEQKHHHHCPTKHNASSNKEEDTSEEHSEDMANEEDEVNVLDIAPVRDTSCKTSFVKKVLKSRKESPEETAHKVKTVKYLLGELRALITDQDDSEMLRLMNEIEDCISLLPAVVGSTNIQAEIALALQPLRSENAQLRRRLRILNQQLGEQERSEKTSGQSCNYELVSLQSLNMMLQSQLKESLKGLESLQAKNEELIKIIESQKEENKHLAKYIQDKEEELLENKQHYDIHSTKLKIEVEEALANMKSLQFKLEASEKENKILGITLRQRDAEVNRLRELTRNLQGSMAKLLSDLTVDNIRPKPEKGLSKALLEDHEKQMQPDLFPGSTSVMTYLKKLEMDHILTDAELHFSNKNGELEMQNLAYEKFAAEGSKINSTFSEGTSAPRILLTSLKQDAETVSDSGTLVDDQNKLDETVYIPLTSNASKKQQPISERTGVLPQSRGAYKMLDYHCELSNSVQQNGCEMSKDLTIVDKLSAGYSPGTYPRVPTLFPKESSQKKGSEIADFSSISFDDISGKSEWSASSFSTFTSRDEEDFKNSLAALDANIARLQRTLQNSIMKQ</sequence>